<dbReference type="AlphaFoldDB" id="A0AA38VKC5"/>
<dbReference type="GO" id="GO:0050660">
    <property type="term" value="F:flavin adenine dinucleotide binding"/>
    <property type="evidence" value="ECO:0007669"/>
    <property type="project" value="InterPro"/>
</dbReference>
<dbReference type="InterPro" id="IPR050346">
    <property type="entry name" value="FMO-like"/>
</dbReference>
<keyword evidence="6" id="KW-0560">Oxidoreductase</keyword>
<keyword evidence="7" id="KW-0503">Monooxygenase</keyword>
<name>A0AA38VKC5_9PEZI</name>
<organism evidence="8 9">
    <name type="scientific">Coniochaeta hoffmannii</name>
    <dbReference type="NCBI Taxonomy" id="91930"/>
    <lineage>
        <taxon>Eukaryota</taxon>
        <taxon>Fungi</taxon>
        <taxon>Dikarya</taxon>
        <taxon>Ascomycota</taxon>
        <taxon>Pezizomycotina</taxon>
        <taxon>Sordariomycetes</taxon>
        <taxon>Sordariomycetidae</taxon>
        <taxon>Coniochaetales</taxon>
        <taxon>Coniochaetaceae</taxon>
        <taxon>Coniochaeta</taxon>
    </lineage>
</organism>
<sequence>MEQFDVKKIAIIGAGPCGLSAAKYLLAQKAFEEIVIYEQQTEVGGVWNYIPEASPTLHVPQVSAYAPPPEPPVRVAPSVLSTPMYEVLHTNIPWPLMKYSDQDFPRHSLIFPSRESVQRYLVEYARDIREHIRLTSRVVDVRLGHKAGRDKWDVVIRSTKDGCTRTQTYDAVVVASGHYSTIYIPEVKNIKQFNEAHPGIITHSKSYRSPKPFTDKKVVVVGNSASGLDISSQISRVCKKPLLLSVHTPTPPESLVWANAEEVPIIEEFLVEERGVRFQDGRVERDIDAILYATGYLFTFPFLESLTPPLVTDGRKVHGLYKELFHIEHPTLVFPGLPIKVVPFPLSESQAALFSRVWANLLPLPDKPEMQKWEEDEAQKRGASFHVWPKGGDAQFINETHDMVAKLKTLGKEPPVWNDELLWQRKIYAEAKLKFEKGGCTAKSLEELGFHYRPSPDASGQELL</sequence>
<dbReference type="PANTHER" id="PTHR23023">
    <property type="entry name" value="DIMETHYLANILINE MONOOXYGENASE"/>
    <property type="match status" value="1"/>
</dbReference>
<dbReference type="GO" id="GO:0004499">
    <property type="term" value="F:N,N-dimethylaniline monooxygenase activity"/>
    <property type="evidence" value="ECO:0007669"/>
    <property type="project" value="InterPro"/>
</dbReference>
<comment type="similarity">
    <text evidence="2">Belongs to the FMO family.</text>
</comment>
<evidence type="ECO:0000256" key="6">
    <source>
        <dbReference type="ARBA" id="ARBA00023002"/>
    </source>
</evidence>
<protein>
    <submittedName>
        <fullName evidence="8">FAD/NAD(P)-binding domain-containing protein</fullName>
    </submittedName>
</protein>
<evidence type="ECO:0000313" key="8">
    <source>
        <dbReference type="EMBL" id="KAJ9137359.1"/>
    </source>
</evidence>
<gene>
    <name evidence="8" type="ORF">NKR19_g8277</name>
</gene>
<comment type="caution">
    <text evidence="8">The sequence shown here is derived from an EMBL/GenBank/DDBJ whole genome shotgun (WGS) entry which is preliminary data.</text>
</comment>
<dbReference type="InterPro" id="IPR036188">
    <property type="entry name" value="FAD/NAD-bd_sf"/>
</dbReference>
<dbReference type="Proteomes" id="UP001174691">
    <property type="component" value="Unassembled WGS sequence"/>
</dbReference>
<dbReference type="Pfam" id="PF13450">
    <property type="entry name" value="NAD_binding_8"/>
    <property type="match status" value="1"/>
</dbReference>
<comment type="cofactor">
    <cofactor evidence="1">
        <name>FAD</name>
        <dbReference type="ChEBI" id="CHEBI:57692"/>
    </cofactor>
</comment>
<dbReference type="InterPro" id="IPR020946">
    <property type="entry name" value="Flavin_mOase-like"/>
</dbReference>
<dbReference type="Gene3D" id="3.50.50.60">
    <property type="entry name" value="FAD/NAD(P)-binding domain"/>
    <property type="match status" value="2"/>
</dbReference>
<dbReference type="Pfam" id="PF00743">
    <property type="entry name" value="FMO-like"/>
    <property type="match status" value="2"/>
</dbReference>
<keyword evidence="3" id="KW-0285">Flavoprotein</keyword>
<evidence type="ECO:0000256" key="3">
    <source>
        <dbReference type="ARBA" id="ARBA00022630"/>
    </source>
</evidence>
<keyword evidence="5" id="KW-0521">NADP</keyword>
<dbReference type="FunFam" id="3.50.50.60:FF:000138">
    <property type="entry name" value="Flavin-containing monooxygenase"/>
    <property type="match status" value="1"/>
</dbReference>
<reference evidence="8" key="1">
    <citation type="submission" date="2022-07" db="EMBL/GenBank/DDBJ databases">
        <title>Fungi with potential for degradation of polypropylene.</title>
        <authorList>
            <person name="Gostincar C."/>
        </authorList>
    </citation>
    <scope>NUCLEOTIDE SEQUENCE</scope>
    <source>
        <strain evidence="8">EXF-13287</strain>
    </source>
</reference>
<evidence type="ECO:0000256" key="5">
    <source>
        <dbReference type="ARBA" id="ARBA00022857"/>
    </source>
</evidence>
<proteinExistence type="inferred from homology"/>
<dbReference type="GO" id="GO:0050661">
    <property type="term" value="F:NADP binding"/>
    <property type="evidence" value="ECO:0007669"/>
    <property type="project" value="InterPro"/>
</dbReference>
<evidence type="ECO:0000256" key="4">
    <source>
        <dbReference type="ARBA" id="ARBA00022827"/>
    </source>
</evidence>
<evidence type="ECO:0000256" key="1">
    <source>
        <dbReference type="ARBA" id="ARBA00001974"/>
    </source>
</evidence>
<dbReference type="PRINTS" id="PR00370">
    <property type="entry name" value="FMOXYGENASE"/>
</dbReference>
<keyword evidence="9" id="KW-1185">Reference proteome</keyword>
<dbReference type="SUPFAM" id="SSF51905">
    <property type="entry name" value="FAD/NAD(P)-binding domain"/>
    <property type="match status" value="2"/>
</dbReference>
<evidence type="ECO:0000313" key="9">
    <source>
        <dbReference type="Proteomes" id="UP001174691"/>
    </source>
</evidence>
<evidence type="ECO:0000256" key="2">
    <source>
        <dbReference type="ARBA" id="ARBA00009183"/>
    </source>
</evidence>
<keyword evidence="4" id="KW-0274">FAD</keyword>
<dbReference type="InterPro" id="IPR000960">
    <property type="entry name" value="Flavin_mOase"/>
</dbReference>
<evidence type="ECO:0000256" key="7">
    <source>
        <dbReference type="ARBA" id="ARBA00023033"/>
    </source>
</evidence>
<accession>A0AA38VKC5</accession>
<dbReference type="EMBL" id="JANBVN010000162">
    <property type="protein sequence ID" value="KAJ9137359.1"/>
    <property type="molecule type" value="Genomic_DNA"/>
</dbReference>